<dbReference type="CDD" id="cd22160">
    <property type="entry name" value="F-box_AtFBL13-like"/>
    <property type="match status" value="1"/>
</dbReference>
<feature type="compositionally biased region" description="Basic and acidic residues" evidence="8">
    <location>
        <begin position="617"/>
        <end position="655"/>
    </location>
</feature>
<dbReference type="InterPro" id="IPR002100">
    <property type="entry name" value="TF_MADSbox"/>
</dbReference>
<dbReference type="GO" id="GO:0005537">
    <property type="term" value="F:D-mannose binding"/>
    <property type="evidence" value="ECO:0007669"/>
    <property type="project" value="UniProtKB-ARBA"/>
</dbReference>
<keyword evidence="4" id="KW-0805">Transcription regulation</keyword>
<sequence length="823" mass="93541">MLKRALHTNLPRDRKRRKTEGEGVSGALGFDLCTEASGVEGKRKSGELSMTDKSVKLKQKEGAGNSNGVEMTVECVGYVSQLPETVIHLILSLLRSTKDAARTSTLSKRWRDLWTSFSVLAFDQCKFQAPEGVKDKKTCNAMFKEFVDKSLQSHFERNLGIYKLVLHLNSFDQDMAHRIEQWVGLAAENKIKEIGFHASGHYTLPRNVFASETITGLRLEGCRLDTSSNITLPYLQKLYLRKLPLDQSIIMNLITSCPQINDLRLILGTGLNHLQISSLLKLYRVEVHYCHGPALIEIKAPSLETFWFCGKKNMPCKINLAECESLKRLTLEDSGMTDNQFRDRFFMFPLLEKLDLHKCLNLKNIRIASHRLKRLVLRGRKKLVDVEIDTPNLLSFEFEGDEMPFSFLNPISLKEAKFSFAPVKNVISEPEWFLKMREFLGKLDHRNFKLVVYTNKLVRKTITRKEDPTCCISMNSTNKCWQHFLKDARMVNLKADEHVAPWMAWLKSHPRVNEITCFRLKWKSDKDGRMASRQGFSIFWTVKEGEFKRKIRGPKCRMGRVKLKIKGLENTNGRQATYAKRKNGIMKKANELSILCDIDIVLLMFSPTGKPSLCNGEGRKEGRNGRRSNGEGRKEGIRRLLEDGKEQANGKRKMMEVGPWGGNGGTPWDDGIYNGVREITVVYGHCIDSITVVYDKNGKPFRAETRGGRGGTQTAEIKLQYPDEYIVSVTGHYGTMVYGGTPIIRSLKFQSNRRTFGPFGMDEGTPFTYTLDGGKIVGLKGRNGWYIDAIGFHVSPAPARLFDRVQKSFRRLGSSVTFGAQRN</sequence>
<accession>A0A498J4D4</accession>
<dbReference type="PANTHER" id="PTHR34145">
    <property type="entry name" value="OS02G0105600 PROTEIN"/>
    <property type="match status" value="1"/>
</dbReference>
<dbReference type="InterPro" id="IPR036404">
    <property type="entry name" value="Jacalin-like_lectin_dom_sf"/>
</dbReference>
<dbReference type="FunFam" id="2.100.10.30:FF:000001">
    <property type="entry name" value="Jacalin-related lectin 33"/>
    <property type="match status" value="1"/>
</dbReference>
<feature type="domain" description="MADS-box" evidence="9">
    <location>
        <begin position="558"/>
        <end position="610"/>
    </location>
</feature>
<dbReference type="InterPro" id="IPR001810">
    <property type="entry name" value="F-box_dom"/>
</dbReference>
<dbReference type="InterPro" id="IPR053772">
    <property type="entry name" value="At1g61320/At1g61330-like"/>
</dbReference>
<dbReference type="EMBL" id="RDQH01000335">
    <property type="protein sequence ID" value="RXH88723.1"/>
    <property type="molecule type" value="Genomic_DNA"/>
</dbReference>
<keyword evidence="12" id="KW-1185">Reference proteome</keyword>
<feature type="region of interest" description="Disordered" evidence="8">
    <location>
        <begin position="1"/>
        <end position="24"/>
    </location>
</feature>
<dbReference type="Pfam" id="PF00646">
    <property type="entry name" value="F-box"/>
    <property type="match status" value="1"/>
</dbReference>
<keyword evidence="5" id="KW-0238">DNA-binding</keyword>
<dbReference type="SUPFAM" id="SSF81383">
    <property type="entry name" value="F-box domain"/>
    <property type="match status" value="1"/>
</dbReference>
<dbReference type="Pfam" id="PF00319">
    <property type="entry name" value="SRF-TF"/>
    <property type="match status" value="1"/>
</dbReference>
<evidence type="ECO:0000256" key="5">
    <source>
        <dbReference type="ARBA" id="ARBA00023125"/>
    </source>
</evidence>
<dbReference type="SMART" id="SM00915">
    <property type="entry name" value="Jacalin"/>
    <property type="match status" value="1"/>
</dbReference>
<keyword evidence="6" id="KW-0804">Transcription</keyword>
<evidence type="ECO:0000256" key="6">
    <source>
        <dbReference type="ARBA" id="ARBA00023163"/>
    </source>
</evidence>
<evidence type="ECO:0008006" key="13">
    <source>
        <dbReference type="Google" id="ProtNLM"/>
    </source>
</evidence>
<dbReference type="InterPro" id="IPR001229">
    <property type="entry name" value="Jacalin-like_lectin_dom"/>
</dbReference>
<dbReference type="Pfam" id="PF23622">
    <property type="entry name" value="LRR_At1g61320_AtMIF1"/>
    <property type="match status" value="2"/>
</dbReference>
<dbReference type="SUPFAM" id="SSF51101">
    <property type="entry name" value="Mannose-binding lectins"/>
    <property type="match status" value="1"/>
</dbReference>
<dbReference type="PROSITE" id="PS50066">
    <property type="entry name" value="MADS_BOX_2"/>
    <property type="match status" value="1"/>
</dbReference>
<dbReference type="GO" id="GO:0005634">
    <property type="term" value="C:nucleus"/>
    <property type="evidence" value="ECO:0007669"/>
    <property type="project" value="UniProtKB-SubCell"/>
</dbReference>
<dbReference type="Gene3D" id="3.40.1810.10">
    <property type="entry name" value="Transcription factor, MADS-box"/>
    <property type="match status" value="1"/>
</dbReference>
<dbReference type="CDD" id="cd09612">
    <property type="entry name" value="Jacalin"/>
    <property type="match status" value="1"/>
</dbReference>
<dbReference type="AlphaFoldDB" id="A0A498J4D4"/>
<feature type="region of interest" description="Disordered" evidence="8">
    <location>
        <begin position="613"/>
        <end position="661"/>
    </location>
</feature>
<dbReference type="Proteomes" id="UP000290289">
    <property type="component" value="Chromosome 9"/>
</dbReference>
<evidence type="ECO:0000256" key="7">
    <source>
        <dbReference type="ARBA" id="ARBA00023242"/>
    </source>
</evidence>
<dbReference type="GO" id="GO:0005536">
    <property type="term" value="F:D-glucose binding"/>
    <property type="evidence" value="ECO:0007669"/>
    <property type="project" value="UniProtKB-ARBA"/>
</dbReference>
<keyword evidence="3" id="KW-0430">Lectin</keyword>
<dbReference type="PANTHER" id="PTHR34145:SF28">
    <property type="entry name" value="F-BOX DOMAIN-CONTAINING PROTEIN"/>
    <property type="match status" value="1"/>
</dbReference>
<organism evidence="11 12">
    <name type="scientific">Malus domestica</name>
    <name type="common">Apple</name>
    <name type="synonym">Pyrus malus</name>
    <dbReference type="NCBI Taxonomy" id="3750"/>
    <lineage>
        <taxon>Eukaryota</taxon>
        <taxon>Viridiplantae</taxon>
        <taxon>Streptophyta</taxon>
        <taxon>Embryophyta</taxon>
        <taxon>Tracheophyta</taxon>
        <taxon>Spermatophyta</taxon>
        <taxon>Magnoliopsida</taxon>
        <taxon>eudicotyledons</taxon>
        <taxon>Gunneridae</taxon>
        <taxon>Pentapetalae</taxon>
        <taxon>rosids</taxon>
        <taxon>fabids</taxon>
        <taxon>Rosales</taxon>
        <taxon>Rosaceae</taxon>
        <taxon>Amygdaloideae</taxon>
        <taxon>Maleae</taxon>
        <taxon>Malus</taxon>
    </lineage>
</organism>
<dbReference type="InterPro" id="IPR053781">
    <property type="entry name" value="F-box_AtFBL13-like"/>
</dbReference>
<evidence type="ECO:0000256" key="2">
    <source>
        <dbReference type="ARBA" id="ARBA00006568"/>
    </source>
</evidence>
<proteinExistence type="inferred from homology"/>
<dbReference type="InterPro" id="IPR033734">
    <property type="entry name" value="Jacalin-like_lectin_dom_plant"/>
</dbReference>
<protein>
    <recommendedName>
        <fullName evidence="13">Jacalin-type lectin domain-containing protein</fullName>
    </recommendedName>
</protein>
<dbReference type="STRING" id="3750.A0A498J4D4"/>
<dbReference type="InterPro" id="IPR036879">
    <property type="entry name" value="TF_MADSbox_sf"/>
</dbReference>
<comment type="similarity">
    <text evidence="2">Belongs to the jacalin lectin family.</text>
</comment>
<evidence type="ECO:0000256" key="1">
    <source>
        <dbReference type="ARBA" id="ARBA00004123"/>
    </source>
</evidence>
<keyword evidence="7" id="KW-0539">Nucleus</keyword>
<comment type="caution">
    <text evidence="11">The sequence shown here is derived from an EMBL/GenBank/DDBJ whole genome shotgun (WGS) entry which is preliminary data.</text>
</comment>
<evidence type="ECO:0000256" key="4">
    <source>
        <dbReference type="ARBA" id="ARBA00023015"/>
    </source>
</evidence>
<gene>
    <name evidence="11" type="ORF">DVH24_000322</name>
</gene>
<dbReference type="Pfam" id="PF01419">
    <property type="entry name" value="Jacalin"/>
    <property type="match status" value="1"/>
</dbReference>
<reference evidence="11 12" key="1">
    <citation type="submission" date="2018-10" db="EMBL/GenBank/DDBJ databases">
        <title>A high-quality apple genome assembly.</title>
        <authorList>
            <person name="Hu J."/>
        </authorList>
    </citation>
    <scope>NUCLEOTIDE SEQUENCE [LARGE SCALE GENOMIC DNA]</scope>
    <source>
        <strain evidence="12">cv. HFTH1</strain>
        <tissue evidence="11">Young leaf</tissue>
    </source>
</reference>
<evidence type="ECO:0000259" key="9">
    <source>
        <dbReference type="PROSITE" id="PS50066"/>
    </source>
</evidence>
<evidence type="ECO:0000259" key="10">
    <source>
        <dbReference type="PROSITE" id="PS51752"/>
    </source>
</evidence>
<dbReference type="SUPFAM" id="SSF55455">
    <property type="entry name" value="SRF-like"/>
    <property type="match status" value="1"/>
</dbReference>
<dbReference type="PRINTS" id="PR00404">
    <property type="entry name" value="MADSDOMAIN"/>
</dbReference>
<dbReference type="GO" id="GO:0046983">
    <property type="term" value="F:protein dimerization activity"/>
    <property type="evidence" value="ECO:0007669"/>
    <property type="project" value="InterPro"/>
</dbReference>
<dbReference type="GO" id="GO:0003677">
    <property type="term" value="F:DNA binding"/>
    <property type="evidence" value="ECO:0007669"/>
    <property type="project" value="UniProtKB-KW"/>
</dbReference>
<dbReference type="PROSITE" id="PS51752">
    <property type="entry name" value="JACALIN_LECTIN"/>
    <property type="match status" value="1"/>
</dbReference>
<evidence type="ECO:0000313" key="11">
    <source>
        <dbReference type="EMBL" id="RXH88723.1"/>
    </source>
</evidence>
<dbReference type="CDD" id="cd00120">
    <property type="entry name" value="MADS"/>
    <property type="match status" value="1"/>
</dbReference>
<evidence type="ECO:0000313" key="12">
    <source>
        <dbReference type="Proteomes" id="UP000290289"/>
    </source>
</evidence>
<feature type="domain" description="Jacalin-type lectin" evidence="10">
    <location>
        <begin position="654"/>
        <end position="796"/>
    </location>
</feature>
<dbReference type="InterPro" id="IPR055357">
    <property type="entry name" value="LRR_At1g61320_AtMIF1"/>
</dbReference>
<dbReference type="Gene3D" id="3.80.10.10">
    <property type="entry name" value="Ribonuclease Inhibitor"/>
    <property type="match status" value="1"/>
</dbReference>
<dbReference type="InterPro" id="IPR032675">
    <property type="entry name" value="LRR_dom_sf"/>
</dbReference>
<comment type="subcellular location">
    <subcellularLocation>
        <location evidence="1">Nucleus</location>
    </subcellularLocation>
</comment>
<dbReference type="Gene3D" id="2.100.10.30">
    <property type="entry name" value="Jacalin-like lectin domain"/>
    <property type="match status" value="1"/>
</dbReference>
<dbReference type="InterPro" id="IPR036047">
    <property type="entry name" value="F-box-like_dom_sf"/>
</dbReference>
<name>A0A498J4D4_MALDO</name>
<evidence type="ECO:0000256" key="8">
    <source>
        <dbReference type="SAM" id="MobiDB-lite"/>
    </source>
</evidence>
<evidence type="ECO:0000256" key="3">
    <source>
        <dbReference type="ARBA" id="ARBA00022734"/>
    </source>
</evidence>
<dbReference type="SUPFAM" id="SSF52047">
    <property type="entry name" value="RNI-like"/>
    <property type="match status" value="1"/>
</dbReference>
<feature type="region of interest" description="Disordered" evidence="8">
    <location>
        <begin position="43"/>
        <end position="63"/>
    </location>
</feature>
<dbReference type="SMART" id="SM00432">
    <property type="entry name" value="MADS"/>
    <property type="match status" value="1"/>
</dbReference>